<keyword evidence="1" id="KW-0812">Transmembrane</keyword>
<dbReference type="Proteomes" id="UP000638836">
    <property type="component" value="Unassembled WGS sequence"/>
</dbReference>
<gene>
    <name evidence="2" type="ORF">GLO26_10815</name>
</gene>
<feature type="transmembrane region" description="Helical" evidence="1">
    <location>
        <begin position="101"/>
        <end position="122"/>
    </location>
</feature>
<feature type="transmembrane region" description="Helical" evidence="1">
    <location>
        <begin position="64"/>
        <end position="81"/>
    </location>
</feature>
<keyword evidence="1" id="KW-1133">Transmembrane helix</keyword>
<reference evidence="2 3" key="1">
    <citation type="journal article" date="2020" name="Microorganisms">
        <title>New Insight into Antimicrobial Compounds from Food and Marine-Sourced Carnobacterium Species through Phenotype and Genome Analyses.</title>
        <authorList>
            <person name="Begrem S."/>
            <person name="Ivaniuk F."/>
            <person name="Gigout-Chevalier F."/>
            <person name="Kolypczuk L."/>
            <person name="Bonnetot S."/>
            <person name="Leroi F."/>
            <person name="Grovel O."/>
            <person name="Delbarre-Ladrat C."/>
            <person name="Passerini D."/>
        </authorList>
    </citation>
    <scope>NUCLEOTIDE SEQUENCE [LARGE SCALE GENOMIC DNA]</scope>
    <source>
        <strain evidence="2 3">MIP2551</strain>
    </source>
</reference>
<keyword evidence="3" id="KW-1185">Reference proteome</keyword>
<evidence type="ECO:0008006" key="4">
    <source>
        <dbReference type="Google" id="ProtNLM"/>
    </source>
</evidence>
<organism evidence="2 3">
    <name type="scientific">Carnobacterium inhibens</name>
    <dbReference type="NCBI Taxonomy" id="147709"/>
    <lineage>
        <taxon>Bacteria</taxon>
        <taxon>Bacillati</taxon>
        <taxon>Bacillota</taxon>
        <taxon>Bacilli</taxon>
        <taxon>Lactobacillales</taxon>
        <taxon>Carnobacteriaceae</taxon>
        <taxon>Carnobacterium</taxon>
    </lineage>
</organism>
<evidence type="ECO:0000313" key="2">
    <source>
        <dbReference type="EMBL" id="MBC9826275.1"/>
    </source>
</evidence>
<evidence type="ECO:0000256" key="1">
    <source>
        <dbReference type="SAM" id="Phobius"/>
    </source>
</evidence>
<name>A0ABR7TF48_9LACT</name>
<dbReference type="RefSeq" id="WP_023179594.1">
    <property type="nucleotide sequence ID" value="NZ_WNJQ01000015.1"/>
</dbReference>
<proteinExistence type="predicted"/>
<evidence type="ECO:0000313" key="3">
    <source>
        <dbReference type="Proteomes" id="UP000638836"/>
    </source>
</evidence>
<sequence length="171" mass="19780">MKELILILAAIVNEIHDTLNQLFGMNMSDKDLHFWVMGIIGIIFFIGVYILFKIVGKWKFSTTILSFIYTFTMMTVLVFAIEIQQAITNRGNMEFADAAVGLWGFIVFFAVYVVVGVIYTIYSHIRKKKMKKVSKKLVEEQALMPEKPIEEPIKEPAVYRSQVKNKNKFKK</sequence>
<comment type="caution">
    <text evidence="2">The sequence shown here is derived from an EMBL/GenBank/DDBJ whole genome shotgun (WGS) entry which is preliminary data.</text>
</comment>
<protein>
    <recommendedName>
        <fullName evidence="4">Permease</fullName>
    </recommendedName>
</protein>
<dbReference type="EMBL" id="WNJQ01000015">
    <property type="protein sequence ID" value="MBC9826275.1"/>
    <property type="molecule type" value="Genomic_DNA"/>
</dbReference>
<accession>A0ABR7TF48</accession>
<keyword evidence="1" id="KW-0472">Membrane</keyword>
<feature type="transmembrane region" description="Helical" evidence="1">
    <location>
        <begin position="33"/>
        <end position="52"/>
    </location>
</feature>